<keyword evidence="3" id="KW-1185">Reference proteome</keyword>
<proteinExistence type="predicted"/>
<feature type="domain" description="NAD-dependent epimerase/dehydratase" evidence="1">
    <location>
        <begin position="5"/>
        <end position="238"/>
    </location>
</feature>
<dbReference type="SUPFAM" id="SSF51735">
    <property type="entry name" value="NAD(P)-binding Rossmann-fold domains"/>
    <property type="match status" value="1"/>
</dbReference>
<accession>A0A7K1KLL1</accession>
<dbReference type="PANTHER" id="PTHR43245">
    <property type="entry name" value="BIFUNCTIONAL POLYMYXIN RESISTANCE PROTEIN ARNA"/>
    <property type="match status" value="1"/>
</dbReference>
<dbReference type="CDD" id="cd08946">
    <property type="entry name" value="SDR_e"/>
    <property type="match status" value="1"/>
</dbReference>
<comment type="caution">
    <text evidence="2">The sequence shown here is derived from an EMBL/GenBank/DDBJ whole genome shotgun (WGS) entry which is preliminary data.</text>
</comment>
<evidence type="ECO:0000313" key="3">
    <source>
        <dbReference type="Proteomes" id="UP000461162"/>
    </source>
</evidence>
<dbReference type="InterPro" id="IPR050177">
    <property type="entry name" value="Lipid_A_modif_metabolic_enz"/>
</dbReference>
<dbReference type="Proteomes" id="UP000461162">
    <property type="component" value="Unassembled WGS sequence"/>
</dbReference>
<gene>
    <name evidence="2" type="ORF">GKC30_04875</name>
</gene>
<dbReference type="PANTHER" id="PTHR43245:SF23">
    <property type="entry name" value="NAD(P)-BINDING DOMAIN-CONTAINING PROTEIN"/>
    <property type="match status" value="1"/>
</dbReference>
<protein>
    <submittedName>
        <fullName evidence="2">NAD-dependent epimerase/dehydratase family protein</fullName>
    </submittedName>
</protein>
<dbReference type="InterPro" id="IPR001509">
    <property type="entry name" value="Epimerase_deHydtase"/>
</dbReference>
<evidence type="ECO:0000259" key="1">
    <source>
        <dbReference type="Pfam" id="PF01370"/>
    </source>
</evidence>
<sequence>MSTFLITGAGGYIGTTLCDLLLKNGHKVIGLDRFFFGENLLKETLDNPNYTLIKQDIRYVEPSLFQGVDGVCDLAALSNDPCGDLDPALTRSINFDGRARISRLAKEAGVPRYVLASSCSVYGAGTGKASSEETTPNPLTVYAECNVKAEQAAFSLCDENYCVTALRLATVYGLSKRMRFDLAVNIMTYHAFSNNEIQITGGGEQWRPFVHVKDAARAFASVLESDTDLVSGEVFNVGATDHNFQIATLAYLIREELPFPVQVNHVLSDPDRRDYNVNFRKISEILGFELENSPMDGAKEIYEALKVNAVKFEPKTVTVKWYKYLVDADEIIKSVKLNGRLLG</sequence>
<reference evidence="2 3" key="1">
    <citation type="submission" date="2019-11" db="EMBL/GenBank/DDBJ databases">
        <title>Pseudodesulfovibrio alkaliphilus, sp. nov., an alkaliphilic sulfate-reducing bacteria from mud volcano of Taman peninsula, Russia.</title>
        <authorList>
            <person name="Frolova A."/>
            <person name="Merkel A.Y."/>
            <person name="Slobodkin A.I."/>
        </authorList>
    </citation>
    <scope>NUCLEOTIDE SEQUENCE [LARGE SCALE GENOMIC DNA]</scope>
    <source>
        <strain evidence="2 3">F-1</strain>
    </source>
</reference>
<dbReference type="Pfam" id="PF01370">
    <property type="entry name" value="Epimerase"/>
    <property type="match status" value="1"/>
</dbReference>
<dbReference type="EMBL" id="WODC01000002">
    <property type="protein sequence ID" value="MUM76964.1"/>
    <property type="molecule type" value="Genomic_DNA"/>
</dbReference>
<dbReference type="AlphaFoldDB" id="A0A7K1KLL1"/>
<dbReference type="Gene3D" id="3.40.50.720">
    <property type="entry name" value="NAD(P)-binding Rossmann-like Domain"/>
    <property type="match status" value="1"/>
</dbReference>
<dbReference type="InterPro" id="IPR036291">
    <property type="entry name" value="NAD(P)-bd_dom_sf"/>
</dbReference>
<name>A0A7K1KLL1_9BACT</name>
<organism evidence="2 3">
    <name type="scientific">Pseudodesulfovibrio alkaliphilus</name>
    <dbReference type="NCBI Taxonomy" id="2661613"/>
    <lineage>
        <taxon>Bacteria</taxon>
        <taxon>Pseudomonadati</taxon>
        <taxon>Thermodesulfobacteriota</taxon>
        <taxon>Desulfovibrionia</taxon>
        <taxon>Desulfovibrionales</taxon>
        <taxon>Desulfovibrionaceae</taxon>
    </lineage>
</organism>
<evidence type="ECO:0000313" key="2">
    <source>
        <dbReference type="EMBL" id="MUM76964.1"/>
    </source>
</evidence>